<evidence type="ECO:0000313" key="5">
    <source>
        <dbReference type="Proteomes" id="UP000591131"/>
    </source>
</evidence>
<dbReference type="Proteomes" id="UP000591131">
    <property type="component" value="Unassembled WGS sequence"/>
</dbReference>
<dbReference type="PANTHER" id="PTHR31540:SF1">
    <property type="entry name" value="CENTROSOMAL PROTEIN OF 131 KDA"/>
    <property type="match status" value="1"/>
</dbReference>
<dbReference type="InterPro" id="IPR049625">
    <property type="entry name" value="Glyco_transf_61_cat"/>
</dbReference>
<feature type="region of interest" description="Disordered" evidence="2">
    <location>
        <begin position="1"/>
        <end position="37"/>
    </location>
</feature>
<evidence type="ECO:0000313" key="4">
    <source>
        <dbReference type="EMBL" id="KAF4659666.1"/>
    </source>
</evidence>
<feature type="coiled-coil region" evidence="1">
    <location>
        <begin position="1021"/>
        <end position="1105"/>
    </location>
</feature>
<feature type="domain" description="Glycosyltransferase 61 catalytic" evidence="3">
    <location>
        <begin position="725"/>
        <end position="807"/>
    </location>
</feature>
<dbReference type="GO" id="GO:0035735">
    <property type="term" value="P:intraciliary transport involved in cilium assembly"/>
    <property type="evidence" value="ECO:0007669"/>
    <property type="project" value="InterPro"/>
</dbReference>
<sequence length="1551" mass="178439">METTFRGIHIRDTKATQSTTDSQNNAPVAFGEGGTSERQKEFDRWKYYDPHNIRTDLHYHITARVFRSKGTDCTIDGDYNRKQVTLNELMLSNPINLFTLTLHWHLQSSDQPLREHTTDIQALCYTAYALQVDLVEAPLEAKAQHPIVVCMVWRIGGILAGVTVIGVTNSEDYDVLYNKNLPLAISISKTTIQSFDPKHANCEDDYIEAAKTLLSTSLKETKSRSPFSPELRETFERFYVDHTDYGSRCPQAVMASCLLKTEHILQNVLKYSDRETKRDNAAYIFDIWETYYFYKYWLFDMYHSGGDDDPQVALEKVYFDWPLDRLEVFILRLYRRLWGQTFDTSNYCQCVEGYDYTLTMQGSLDSLLSDERAGKMSLGSLLDKMSDQKHCIRWQRESSEPLFWLQSLKSECVPGALLDFLTCWIYWTKEGHLGAILNIAETMAQLTTLASECLDDDIWAFDTVNTILYNFARMAKTWDMFPPGVEVRDPNGRVVAAADPRGARNASALAWSAYPAAEYELLSSRVDKPPMKIDLEASCIYNNSVLTDNGNHLTELIAATENAKLSVPVFGRDRDAMTLRWSLRTALVIPISGYYDNLWHNFHWLLRSFGRLVGLQPSQVRVVLLYVKLDENDMHTLTPRFVTNLGYPEPDLIKKWYASYGPILNILSDLPPLLFTDHKADACYPNVRWGGDDTRADRQSRQVEANSTIRAARDLRKALLGPSASATMADNLRKPQIIIIQRSDGHGRIIRNAEDVARKFGARIEKLSRKQSLLEQAKIIGSVNVIIGAHGAGLSWMMFASPPAAVIELVAAEVPETILTCSGQWNKDKFSIYGGMARLVGVHHICLRMRTRLREVLTLQEVSTWRSWDIWADHYIIAQALNELTTLHEQQSVSYVEALGVAGTPVINNTHEGVENKEPNNHLESPLYESSLGKREKVTDVRLGSIISLIEKAEEKSETVLEGLRSGRGCSAAQSLDSCSLPANGASSTRGNSEIVAKLQARVATLTAEVADKASWICDLRQKLEEQDRMWANRIREAEHEAERKIQTIKRELASKGDRQLKMIDKLLIDKTELTKQCEELVEELRGSEKRAEMLKEEAEEHLVREVSKQKKLWMAQEKLRRSEWESTKTKEIKEATIRGLEPEVERILSEARKEKQALTERHRDALSSLRAELTEQHKLQLETRIEALKRECDALLLVERDRCRRQVAEESEKWSEQLRLLRSSHQQEIAEMRAKAEEERSRLDVKIREGMHQARLEEHSRAKEAERRFEEELERMRAAKESEIKDVKRAEQVEREAWMDSIREKLEGDLKHKEGEIRKECEIERDRQVAVVVDRLSREVVEAEHRSKASAVKEWERQKADLMEQLADLRTKVRFVLMQHFDESQMAVAGRERENLDAEIRKLKEALEATCEQLRLTREQTAQSEQRHKDMILGYEREKSKAMLEIEKERQTSVGEKEQLKRETARLEGELSVVRANMMEKLEEQKINSDEVIRSLEDRVRRMLNRKDEVIEELREKLTKADAFAKVPNSSYYRELHFTAGAQRYRIKTA</sequence>
<proteinExistence type="predicted"/>
<dbReference type="GO" id="GO:0005929">
    <property type="term" value="C:cilium"/>
    <property type="evidence" value="ECO:0007669"/>
    <property type="project" value="GOC"/>
</dbReference>
<gene>
    <name evidence="4" type="primary">AZI1</name>
    <name evidence="4" type="ORF">FOL47_007483</name>
</gene>
<dbReference type="OrthoDB" id="442298at2759"/>
<feature type="compositionally biased region" description="Polar residues" evidence="2">
    <location>
        <begin position="15"/>
        <end position="26"/>
    </location>
</feature>
<evidence type="ECO:0000259" key="3">
    <source>
        <dbReference type="Pfam" id="PF04577"/>
    </source>
</evidence>
<feature type="coiled-coil region" evidence="1">
    <location>
        <begin position="1149"/>
        <end position="1294"/>
    </location>
</feature>
<evidence type="ECO:0000256" key="1">
    <source>
        <dbReference type="SAM" id="Coils"/>
    </source>
</evidence>
<dbReference type="EMBL" id="JAAPAO010000444">
    <property type="protein sequence ID" value="KAF4659666.1"/>
    <property type="molecule type" value="Genomic_DNA"/>
</dbReference>
<keyword evidence="5" id="KW-1185">Reference proteome</keyword>
<organism evidence="4 5">
    <name type="scientific">Perkinsus chesapeaki</name>
    <name type="common">Clam parasite</name>
    <name type="synonym">Perkinsus andrewsi</name>
    <dbReference type="NCBI Taxonomy" id="330153"/>
    <lineage>
        <taxon>Eukaryota</taxon>
        <taxon>Sar</taxon>
        <taxon>Alveolata</taxon>
        <taxon>Perkinsozoa</taxon>
        <taxon>Perkinsea</taxon>
        <taxon>Perkinsida</taxon>
        <taxon>Perkinsidae</taxon>
        <taxon>Perkinsus</taxon>
    </lineage>
</organism>
<feature type="coiled-coil region" evidence="1">
    <location>
        <begin position="1353"/>
        <end position="1518"/>
    </location>
</feature>
<accession>A0A7J6LKM0</accession>
<dbReference type="GO" id="GO:0016757">
    <property type="term" value="F:glycosyltransferase activity"/>
    <property type="evidence" value="ECO:0007669"/>
    <property type="project" value="InterPro"/>
</dbReference>
<reference evidence="4 5" key="1">
    <citation type="submission" date="2020-04" db="EMBL/GenBank/DDBJ databases">
        <title>Perkinsus chesapeaki whole genome sequence.</title>
        <authorList>
            <person name="Bogema D.R."/>
        </authorList>
    </citation>
    <scope>NUCLEOTIDE SEQUENCE [LARGE SCALE GENOMIC DNA]</scope>
    <source>
        <strain evidence="4">ATCC PRA-425</strain>
    </source>
</reference>
<comment type="caution">
    <text evidence="4">The sequence shown here is derived from an EMBL/GenBank/DDBJ whole genome shotgun (WGS) entry which is preliminary data.</text>
</comment>
<dbReference type="Pfam" id="PF04577">
    <property type="entry name" value="Glyco_transf_61"/>
    <property type="match status" value="1"/>
</dbReference>
<dbReference type="PANTHER" id="PTHR31540">
    <property type="entry name" value="CENTROSOMAL PROTEIN OF 131 KDA"/>
    <property type="match status" value="1"/>
</dbReference>
<name>A0A7J6LKM0_PERCH</name>
<protein>
    <submittedName>
        <fullName evidence="4">5-azacytidine induced</fullName>
    </submittedName>
</protein>
<dbReference type="InterPro" id="IPR030465">
    <property type="entry name" value="CEP131"/>
</dbReference>
<evidence type="ECO:0000256" key="2">
    <source>
        <dbReference type="SAM" id="MobiDB-lite"/>
    </source>
</evidence>
<keyword evidence="1" id="KW-0175">Coiled coil</keyword>